<keyword evidence="2" id="KW-0175">Coiled coil</keyword>
<evidence type="ECO:0000313" key="5">
    <source>
        <dbReference type="Proteomes" id="UP000039865"/>
    </source>
</evidence>
<dbReference type="EMBL" id="CCKQ01000787">
    <property type="protein sequence ID" value="CDW71884.1"/>
    <property type="molecule type" value="Genomic_DNA"/>
</dbReference>
<feature type="region of interest" description="Disordered" evidence="3">
    <location>
        <begin position="494"/>
        <end position="650"/>
    </location>
</feature>
<feature type="coiled-coil region" evidence="2">
    <location>
        <begin position="1211"/>
        <end position="1289"/>
    </location>
</feature>
<feature type="compositionally biased region" description="Basic residues" evidence="3">
    <location>
        <begin position="624"/>
        <end position="634"/>
    </location>
</feature>
<evidence type="ECO:0000256" key="2">
    <source>
        <dbReference type="SAM" id="Coils"/>
    </source>
</evidence>
<feature type="region of interest" description="Disordered" evidence="3">
    <location>
        <begin position="268"/>
        <end position="356"/>
    </location>
</feature>
<feature type="compositionally biased region" description="Basic residues" evidence="3">
    <location>
        <begin position="523"/>
        <end position="540"/>
    </location>
</feature>
<feature type="region of interest" description="Disordered" evidence="3">
    <location>
        <begin position="1073"/>
        <end position="1157"/>
    </location>
</feature>
<feature type="region of interest" description="Disordered" evidence="3">
    <location>
        <begin position="228"/>
        <end position="248"/>
    </location>
</feature>
<feature type="coiled-coil region" evidence="2">
    <location>
        <begin position="764"/>
        <end position="822"/>
    </location>
</feature>
<feature type="region of interest" description="Disordered" evidence="3">
    <location>
        <begin position="374"/>
        <end position="477"/>
    </location>
</feature>
<proteinExistence type="predicted"/>
<feature type="compositionally biased region" description="Acidic residues" evidence="3">
    <location>
        <begin position="339"/>
        <end position="356"/>
    </location>
</feature>
<feature type="compositionally biased region" description="Polar residues" evidence="3">
    <location>
        <begin position="1077"/>
        <end position="1108"/>
    </location>
</feature>
<protein>
    <submittedName>
        <fullName evidence="4">Cop9 signalosome complex subunit 7b</fullName>
    </submittedName>
</protein>
<accession>A0A077ZR07</accession>
<dbReference type="OrthoDB" id="312173at2759"/>
<keyword evidence="5" id="KW-1185">Reference proteome</keyword>
<gene>
    <name evidence="4" type="primary">Contig16931.g18038</name>
    <name evidence="4" type="ORF">STYLEM_834</name>
</gene>
<feature type="compositionally biased region" description="Polar residues" evidence="3">
    <location>
        <begin position="437"/>
        <end position="448"/>
    </location>
</feature>
<keyword evidence="1" id="KW-0736">Signalosome</keyword>
<feature type="coiled-coil region" evidence="2">
    <location>
        <begin position="855"/>
        <end position="907"/>
    </location>
</feature>
<dbReference type="InterPro" id="IPR045237">
    <property type="entry name" value="COPS7/eIF3m"/>
</dbReference>
<dbReference type="InParanoid" id="A0A077ZR07"/>
<feature type="compositionally biased region" description="Acidic residues" evidence="3">
    <location>
        <begin position="379"/>
        <end position="412"/>
    </location>
</feature>
<evidence type="ECO:0000313" key="4">
    <source>
        <dbReference type="EMBL" id="CDW71884.1"/>
    </source>
</evidence>
<organism evidence="4 5">
    <name type="scientific">Stylonychia lemnae</name>
    <name type="common">Ciliate</name>
    <dbReference type="NCBI Taxonomy" id="5949"/>
    <lineage>
        <taxon>Eukaryota</taxon>
        <taxon>Sar</taxon>
        <taxon>Alveolata</taxon>
        <taxon>Ciliophora</taxon>
        <taxon>Intramacronucleata</taxon>
        <taxon>Spirotrichea</taxon>
        <taxon>Stichotrichia</taxon>
        <taxon>Sporadotrichida</taxon>
        <taxon>Oxytrichidae</taxon>
        <taxon>Stylonychinae</taxon>
        <taxon>Stylonychia</taxon>
    </lineage>
</organism>
<reference evidence="4 5" key="1">
    <citation type="submission" date="2014-06" db="EMBL/GenBank/DDBJ databases">
        <authorList>
            <person name="Swart Estienne"/>
        </authorList>
    </citation>
    <scope>NUCLEOTIDE SEQUENCE [LARGE SCALE GENOMIC DNA]</scope>
    <source>
        <strain evidence="4 5">130c</strain>
    </source>
</reference>
<dbReference type="PANTHER" id="PTHR15350:SF5">
    <property type="entry name" value="COP9 SIGNALOSOME COMPLEX SUBUNIT 7"/>
    <property type="match status" value="1"/>
</dbReference>
<feature type="compositionally biased region" description="Basic and acidic residues" evidence="3">
    <location>
        <begin position="319"/>
        <end position="338"/>
    </location>
</feature>
<evidence type="ECO:0000256" key="3">
    <source>
        <dbReference type="SAM" id="MobiDB-lite"/>
    </source>
</evidence>
<dbReference type="PANTHER" id="PTHR15350">
    <property type="entry name" value="COP9 SIGNALOSOME COMPLEX SUBUNIT 7/DENDRITIC CELL PROTEIN GA17"/>
    <property type="match status" value="1"/>
</dbReference>
<dbReference type="GO" id="GO:0008180">
    <property type="term" value="C:COP9 signalosome"/>
    <property type="evidence" value="ECO:0007669"/>
    <property type="project" value="UniProtKB-KW"/>
</dbReference>
<feature type="compositionally biased region" description="Polar residues" evidence="3">
    <location>
        <begin position="413"/>
        <end position="423"/>
    </location>
</feature>
<feature type="compositionally biased region" description="Basic and acidic residues" evidence="3">
    <location>
        <begin position="583"/>
        <end position="592"/>
    </location>
</feature>
<evidence type="ECO:0000256" key="1">
    <source>
        <dbReference type="ARBA" id="ARBA00022790"/>
    </source>
</evidence>
<feature type="coiled-coil region" evidence="2">
    <location>
        <begin position="933"/>
        <end position="1005"/>
    </location>
</feature>
<dbReference type="Proteomes" id="UP000039865">
    <property type="component" value="Unassembled WGS sequence"/>
</dbReference>
<name>A0A077ZR07_STYLE</name>
<feature type="compositionally biased region" description="Polar residues" evidence="3">
    <location>
        <begin position="1138"/>
        <end position="1156"/>
    </location>
</feature>
<feature type="compositionally biased region" description="Basic and acidic residues" evidence="3">
    <location>
        <begin position="293"/>
        <end position="302"/>
    </location>
</feature>
<sequence length="1291" mass="153230">MPSQESTTQIEQFLILAKGQKSKALETIIDQILSHGLIYVFGEFLSQPNFMDIGADNKFFRTLELFAYDNYLVYKNSKDAFIDLKPQQVKKLKMISIADRATRDKILNYSQLMNDLDIQNLRELEDLIIDCIYNELLTGKLDQLNKQFHVVDTYGRDVREADVSDMIKKLEDWDDQLEKSQVFIEKNMRDCNSSIMISYEQQLIHEQEIRDKRDQLLRDIMAGKEQEYGGSGPLLTLGKKSSSKKDDRGKGIGGFFFKIINIEMKKAKYQPHQPKNQLSNDPQSHQQNSNQYEQRDKYDQHQHKNSNHKFDSQQQKQQNDYRLHSRDNRLSNTTKDDDHQEGDDEEEEELDMDIVNNEDLEQKINQMREKIRRQQLEQEGSEGENDYDQEDQEQQEDYGQEDNDNLEHEEEQYQSQVYNNQNHQYEEGDEEDLRNQVYDQESFSLQQRDPNESDDEGNEIVINQKTENNSKKFKNQDINAKIEKMKLKIEQFKNKSQTHLKQRDKDHQSESFAQEIEDSSVIHKQKVKIKNNHRKDKSRHLQNQDQSDDDQQSQSNRKIKQKKNNEIVSKRIRQNQSDEEEENDRKNSRDYDSSSNESFDHDNDDNFNDTSQITDDDGVSRYTAKSKKSRRGKRKNADKSPDNTTNIFDPNIFPLGMMTPGGMIPDPATWTAANPLGMNQMFTPGIQPNIMNPLLGQNPQMMPIPPPGLNPLELAAFYQQQQMLQQQQAQQTFGPNILPNFMMQQQSPHLMNQQNMMFNPQLQIQHQQRQLQENQQLQAQLQQQNSDIQVLNQKLFDKDKELQQLQMLLQDQKIQYEQEIKMISRESNYKYDDFNRLMNENQFLVDKYEKVQVKFQALKSELEQQKEFYEKALEQRFNQMEEFEEECMRLRQTVEELENNQNDNRIKCEMAVKDKETLKKQLQIKDKETFEVSRKEEDLLAKLDELQQQLKEKDIITEKKVEESFNLKSKIDQQRQELDKMRKRMENIEDQLTHKELQFKQVNEDFIEYKKKQRYDQGKIQGGSDDIKGELMVERQQNNNLRAQIDHLQEELYDAREQLQEVEQLRRERDQLKRELQQPNNKNQRQSANNENIYNSGGLNSNRNQKQQIQRDRDDFEENNAVQWNGPPSKKEAPNRQARPQQNNFIEEQPKTQNRYNLPESFFRDNDFTEDQILDSALSKRPLVNDRSNNISARQQLVNPRNQGYVPPGIQTKQDKEREQKMEQVKNIEQNLLSLQLDQKKLQGEFDRIPESAKTIAQRRRKEELDREIKIVNKNISNLKNKLRELDALHR</sequence>
<dbReference type="Pfam" id="PF22061">
    <property type="entry name" value="CSN7_HB_subdom"/>
    <property type="match status" value="1"/>
</dbReference>
<feature type="compositionally biased region" description="Polar residues" evidence="3">
    <location>
        <begin position="273"/>
        <end position="292"/>
    </location>
</feature>